<dbReference type="RefSeq" id="WP_191161680.1">
    <property type="nucleotide sequence ID" value="NZ_JACXAI010000040.1"/>
</dbReference>
<keyword evidence="2" id="KW-1185">Reference proteome</keyword>
<reference evidence="1" key="1">
    <citation type="submission" date="2020-09" db="EMBL/GenBank/DDBJ databases">
        <title>A novel bacterium of genus Bacillus, isolated from South China Sea.</title>
        <authorList>
            <person name="Huang H."/>
            <person name="Mo K."/>
            <person name="Hu Y."/>
        </authorList>
    </citation>
    <scope>NUCLEOTIDE SEQUENCE</scope>
    <source>
        <strain evidence="1">IB182487</strain>
    </source>
</reference>
<gene>
    <name evidence="1" type="ORF">IC621_22485</name>
</gene>
<dbReference type="AlphaFoldDB" id="A0A926NEW5"/>
<name>A0A926NEW5_9BACI</name>
<protein>
    <submittedName>
        <fullName evidence="1">Uncharacterized protein</fullName>
    </submittedName>
</protein>
<evidence type="ECO:0000313" key="1">
    <source>
        <dbReference type="EMBL" id="MBD1382972.1"/>
    </source>
</evidence>
<dbReference type="Proteomes" id="UP000626844">
    <property type="component" value="Unassembled WGS sequence"/>
</dbReference>
<evidence type="ECO:0000313" key="2">
    <source>
        <dbReference type="Proteomes" id="UP000626844"/>
    </source>
</evidence>
<dbReference type="EMBL" id="JACXAI010000040">
    <property type="protein sequence ID" value="MBD1382972.1"/>
    <property type="molecule type" value="Genomic_DNA"/>
</dbReference>
<organism evidence="1 2">
    <name type="scientific">Metabacillus arenae</name>
    <dbReference type="NCBI Taxonomy" id="2771434"/>
    <lineage>
        <taxon>Bacteria</taxon>
        <taxon>Bacillati</taxon>
        <taxon>Bacillota</taxon>
        <taxon>Bacilli</taxon>
        <taxon>Bacillales</taxon>
        <taxon>Bacillaceae</taxon>
        <taxon>Metabacillus</taxon>
    </lineage>
</organism>
<accession>A0A926NEW5</accession>
<proteinExistence type="predicted"/>
<sequence>MKVVDQLKEFIARQGVIPKSIKIRPDYLTELELKRYAYNIDRKGDKEIKRFMGIELIPDETVKAFELAGEEREEQWIVKRDLKRLKEKYLHQAGETAKDINLLFGYIGYLERELEDKKNYLDYVKKNDGL</sequence>
<comment type="caution">
    <text evidence="1">The sequence shown here is derived from an EMBL/GenBank/DDBJ whole genome shotgun (WGS) entry which is preliminary data.</text>
</comment>